<evidence type="ECO:0000256" key="10">
    <source>
        <dbReference type="ARBA" id="ARBA00047552"/>
    </source>
</evidence>
<feature type="domain" description="Aminoacyl-tRNA synthetase class Ia" evidence="12">
    <location>
        <begin position="336"/>
        <end position="386"/>
    </location>
</feature>
<dbReference type="Pfam" id="PF00133">
    <property type="entry name" value="tRNA-synt_1"/>
    <property type="match status" value="2"/>
</dbReference>
<dbReference type="InterPro" id="IPR009080">
    <property type="entry name" value="tRNAsynth_Ia_anticodon-bd"/>
</dbReference>
<comment type="similarity">
    <text evidence="2 11">Belongs to the class-I aminoacyl-tRNA synthetase family.</text>
</comment>
<evidence type="ECO:0000313" key="16">
    <source>
        <dbReference type="Proteomes" id="UP000789901"/>
    </source>
</evidence>
<evidence type="ECO:0000256" key="5">
    <source>
        <dbReference type="ARBA" id="ARBA00022741"/>
    </source>
</evidence>
<dbReference type="Pfam" id="PF13603">
    <property type="entry name" value="tRNA-synt_1_2"/>
    <property type="match status" value="1"/>
</dbReference>
<sequence length="503" mass="58000">MGAAKNIPHNFTGTLLLPPPNITGNLHLGHAFESVIQDFLSKIEKLQLPELDTDEKKRNYTLQTCFTLDPIIQEQVREAFVKLYQDGFIYRGTNVISDIEVEHKPAQSKLYYLKYPLQNSNDYLLVATSRPETIFADVALFVNPNDPRYQKYLNQQIKHPWTGKIIPILADESIKIDFGSGVLKCTPAHDFTDYELGKKYQLSVISCTDEKGILNELVGQWQGQEISSIREEFVARLVEKGICAKIEEYETNLAYSSKSGAIIEPLLSQQWFLDLPALIKQVEKKQPNFLTKINFTTSQFRKTLEDGLWPLVSLAKEREKFPSLQPNCYPITTLITVPFQQVLLHGLIRDKYGKKMSKSLGNGVEPEVLIEKYGCDSLRLFLLENNVWGSDLIYNEDKVVGKLAILQRDFFYHLEKKEINFATTKLIKFAREKLSNEYLELSKISPWDASTKNTLLFVYQQLLIMLHPAIPFITEYLYQEITQREILNEKIERIETETKKNEL</sequence>
<dbReference type="Gene3D" id="3.40.50.620">
    <property type="entry name" value="HUPs"/>
    <property type="match status" value="2"/>
</dbReference>
<gene>
    <name evidence="15" type="ORF">GMARGA_LOCUS94</name>
</gene>
<dbReference type="InterPro" id="IPR009008">
    <property type="entry name" value="Val/Leu/Ile-tRNA-synth_edit"/>
</dbReference>
<evidence type="ECO:0000256" key="1">
    <source>
        <dbReference type="ARBA" id="ARBA00004496"/>
    </source>
</evidence>
<keyword evidence="7 11" id="KW-0648">Protein biosynthesis</keyword>
<comment type="caution">
    <text evidence="15">The sequence shown here is derived from an EMBL/GenBank/DDBJ whole genome shotgun (WGS) entry which is preliminary data.</text>
</comment>
<dbReference type="Gene3D" id="3.90.740.10">
    <property type="entry name" value="Valyl/Leucyl/Isoleucyl-tRNA synthetase, editing domain"/>
    <property type="match status" value="1"/>
</dbReference>
<evidence type="ECO:0000256" key="3">
    <source>
        <dbReference type="ARBA" id="ARBA00013169"/>
    </source>
</evidence>
<dbReference type="PANTHER" id="PTHR11946">
    <property type="entry name" value="VALYL-TRNA SYNTHETASES"/>
    <property type="match status" value="1"/>
</dbReference>
<keyword evidence="4 11" id="KW-0436">Ligase</keyword>
<evidence type="ECO:0000259" key="13">
    <source>
        <dbReference type="Pfam" id="PF08264"/>
    </source>
</evidence>
<feature type="domain" description="Methionyl/Valyl/Leucyl/Isoleucyl-tRNA synthetase anticodon-binding" evidence="13">
    <location>
        <begin position="402"/>
        <end position="489"/>
    </location>
</feature>
<dbReference type="PANTHER" id="PTHR11946:SF93">
    <property type="entry name" value="VALINE--TRNA LIGASE, CHLOROPLASTIC_MITOCHONDRIAL 2"/>
    <property type="match status" value="1"/>
</dbReference>
<evidence type="ECO:0000256" key="6">
    <source>
        <dbReference type="ARBA" id="ARBA00022840"/>
    </source>
</evidence>
<dbReference type="SUPFAM" id="SSF50677">
    <property type="entry name" value="ValRS/IleRS/LeuRS editing domain"/>
    <property type="match status" value="1"/>
</dbReference>
<evidence type="ECO:0000256" key="2">
    <source>
        <dbReference type="ARBA" id="ARBA00005594"/>
    </source>
</evidence>
<keyword evidence="5 11" id="KW-0547">Nucleotide-binding</keyword>
<feature type="domain" description="Leucyl-tRNA synthetase editing" evidence="14">
    <location>
        <begin position="155"/>
        <end position="206"/>
    </location>
</feature>
<keyword evidence="8 11" id="KW-0030">Aminoacyl-tRNA synthetase</keyword>
<proteinExistence type="inferred from homology"/>
<evidence type="ECO:0000313" key="15">
    <source>
        <dbReference type="EMBL" id="CAG8456703.1"/>
    </source>
</evidence>
<name>A0ABM8VVF9_GIGMA</name>
<dbReference type="InterPro" id="IPR013155">
    <property type="entry name" value="M/V/L/I-tRNA-synth_anticd-bd"/>
</dbReference>
<dbReference type="InterPro" id="IPR001412">
    <property type="entry name" value="aa-tRNA-synth_I_CS"/>
</dbReference>
<reference evidence="15 16" key="1">
    <citation type="submission" date="2021-06" db="EMBL/GenBank/DDBJ databases">
        <authorList>
            <person name="Kallberg Y."/>
            <person name="Tangrot J."/>
            <person name="Rosling A."/>
        </authorList>
    </citation>
    <scope>NUCLEOTIDE SEQUENCE [LARGE SCALE GENOMIC DNA]</scope>
    <source>
        <strain evidence="15 16">120-4 pot B 10/14</strain>
    </source>
</reference>
<feature type="domain" description="Aminoacyl-tRNA synthetase class Ia" evidence="12">
    <location>
        <begin position="14"/>
        <end position="47"/>
    </location>
</feature>
<dbReference type="SUPFAM" id="SSF47323">
    <property type="entry name" value="Anticodon-binding domain of a subclass of class I aminoacyl-tRNA synthetases"/>
    <property type="match status" value="1"/>
</dbReference>
<dbReference type="Pfam" id="PF08264">
    <property type="entry name" value="Anticodon_1"/>
    <property type="match status" value="1"/>
</dbReference>
<dbReference type="InterPro" id="IPR014729">
    <property type="entry name" value="Rossmann-like_a/b/a_fold"/>
</dbReference>
<evidence type="ECO:0000259" key="12">
    <source>
        <dbReference type="Pfam" id="PF00133"/>
    </source>
</evidence>
<dbReference type="InterPro" id="IPR025709">
    <property type="entry name" value="Leu_tRNA-synth_edit"/>
</dbReference>
<dbReference type="SUPFAM" id="SSF52374">
    <property type="entry name" value="Nucleotidylyl transferase"/>
    <property type="match status" value="1"/>
</dbReference>
<dbReference type="PROSITE" id="PS00178">
    <property type="entry name" value="AA_TRNA_LIGASE_I"/>
    <property type="match status" value="1"/>
</dbReference>
<protein>
    <recommendedName>
        <fullName evidence="3">valine--tRNA ligase</fullName>
        <ecNumber evidence="3">6.1.1.9</ecNumber>
    </recommendedName>
    <alternativeName>
        <fullName evidence="9">Valyl-tRNA synthetase</fullName>
    </alternativeName>
</protein>
<evidence type="ECO:0000256" key="4">
    <source>
        <dbReference type="ARBA" id="ARBA00022598"/>
    </source>
</evidence>
<dbReference type="Proteomes" id="UP000789901">
    <property type="component" value="Unassembled WGS sequence"/>
</dbReference>
<evidence type="ECO:0000256" key="11">
    <source>
        <dbReference type="RuleBase" id="RU363035"/>
    </source>
</evidence>
<keyword evidence="16" id="KW-1185">Reference proteome</keyword>
<evidence type="ECO:0000256" key="9">
    <source>
        <dbReference type="ARBA" id="ARBA00029936"/>
    </source>
</evidence>
<dbReference type="EC" id="6.1.1.9" evidence="3"/>
<dbReference type="InterPro" id="IPR002303">
    <property type="entry name" value="Valyl-tRNA_ligase"/>
</dbReference>
<organism evidence="15 16">
    <name type="scientific">Gigaspora margarita</name>
    <dbReference type="NCBI Taxonomy" id="4874"/>
    <lineage>
        <taxon>Eukaryota</taxon>
        <taxon>Fungi</taxon>
        <taxon>Fungi incertae sedis</taxon>
        <taxon>Mucoromycota</taxon>
        <taxon>Glomeromycotina</taxon>
        <taxon>Glomeromycetes</taxon>
        <taxon>Diversisporales</taxon>
        <taxon>Gigasporaceae</taxon>
        <taxon>Gigaspora</taxon>
    </lineage>
</organism>
<evidence type="ECO:0000259" key="14">
    <source>
        <dbReference type="Pfam" id="PF13603"/>
    </source>
</evidence>
<comment type="subcellular location">
    <subcellularLocation>
        <location evidence="1">Cytoplasm</location>
    </subcellularLocation>
</comment>
<keyword evidence="6 11" id="KW-0067">ATP-binding</keyword>
<evidence type="ECO:0000256" key="7">
    <source>
        <dbReference type="ARBA" id="ARBA00022917"/>
    </source>
</evidence>
<dbReference type="EMBL" id="CAJVQB010000005">
    <property type="protein sequence ID" value="CAG8456703.1"/>
    <property type="molecule type" value="Genomic_DNA"/>
</dbReference>
<evidence type="ECO:0000256" key="8">
    <source>
        <dbReference type="ARBA" id="ARBA00023146"/>
    </source>
</evidence>
<accession>A0ABM8VVF9</accession>
<dbReference type="InterPro" id="IPR002300">
    <property type="entry name" value="aa-tRNA-synth_Ia"/>
</dbReference>
<dbReference type="Gene3D" id="1.10.730.10">
    <property type="entry name" value="Isoleucyl-tRNA Synthetase, Domain 1"/>
    <property type="match status" value="1"/>
</dbReference>
<comment type="catalytic activity">
    <reaction evidence="10">
        <text>tRNA(Val) + L-valine + ATP = L-valyl-tRNA(Val) + AMP + diphosphate</text>
        <dbReference type="Rhea" id="RHEA:10704"/>
        <dbReference type="Rhea" id="RHEA-COMP:9672"/>
        <dbReference type="Rhea" id="RHEA-COMP:9708"/>
        <dbReference type="ChEBI" id="CHEBI:30616"/>
        <dbReference type="ChEBI" id="CHEBI:33019"/>
        <dbReference type="ChEBI" id="CHEBI:57762"/>
        <dbReference type="ChEBI" id="CHEBI:78442"/>
        <dbReference type="ChEBI" id="CHEBI:78537"/>
        <dbReference type="ChEBI" id="CHEBI:456215"/>
        <dbReference type="EC" id="6.1.1.9"/>
    </reaction>
</comment>